<feature type="domain" description="EF-hand" evidence="3">
    <location>
        <begin position="63"/>
        <end position="98"/>
    </location>
</feature>
<evidence type="ECO:0000256" key="2">
    <source>
        <dbReference type="SAM" id="SignalP"/>
    </source>
</evidence>
<feature type="compositionally biased region" description="Basic and acidic residues" evidence="1">
    <location>
        <begin position="41"/>
        <end position="66"/>
    </location>
</feature>
<evidence type="ECO:0000313" key="5">
    <source>
        <dbReference type="Proteomes" id="UP001499852"/>
    </source>
</evidence>
<feature type="region of interest" description="Disordered" evidence="1">
    <location>
        <begin position="22"/>
        <end position="192"/>
    </location>
</feature>
<dbReference type="SUPFAM" id="SSF47473">
    <property type="entry name" value="EF-hand"/>
    <property type="match status" value="1"/>
</dbReference>
<name>A0ABP9PPX2_9BACT</name>
<dbReference type="Gene3D" id="1.10.238.10">
    <property type="entry name" value="EF-hand"/>
    <property type="match status" value="1"/>
</dbReference>
<feature type="signal peptide" evidence="2">
    <location>
        <begin position="1"/>
        <end position="23"/>
    </location>
</feature>
<evidence type="ECO:0000256" key="1">
    <source>
        <dbReference type="SAM" id="MobiDB-lite"/>
    </source>
</evidence>
<dbReference type="Proteomes" id="UP001499852">
    <property type="component" value="Unassembled WGS sequence"/>
</dbReference>
<accession>A0ABP9PPX2</accession>
<dbReference type="RefSeq" id="WP_345739047.1">
    <property type="nucleotide sequence ID" value="NZ_BAABIA010000018.1"/>
</dbReference>
<dbReference type="InterPro" id="IPR011992">
    <property type="entry name" value="EF-hand-dom_pair"/>
</dbReference>
<proteinExistence type="predicted"/>
<keyword evidence="5" id="KW-1185">Reference proteome</keyword>
<feature type="compositionally biased region" description="Low complexity" evidence="1">
    <location>
        <begin position="172"/>
        <end position="192"/>
    </location>
</feature>
<feature type="chain" id="PRO_5045393294" description="EF-hand domain-containing protein" evidence="2">
    <location>
        <begin position="24"/>
        <end position="192"/>
    </location>
</feature>
<gene>
    <name evidence="4" type="ORF">GCM10023213_48830</name>
</gene>
<comment type="caution">
    <text evidence="4">The sequence shown here is derived from an EMBL/GenBank/DDBJ whole genome shotgun (WGS) entry which is preliminary data.</text>
</comment>
<dbReference type="EMBL" id="BAABIA010000018">
    <property type="protein sequence ID" value="GAA5150183.1"/>
    <property type="molecule type" value="Genomic_DNA"/>
</dbReference>
<dbReference type="InterPro" id="IPR002048">
    <property type="entry name" value="EF_hand_dom"/>
</dbReference>
<dbReference type="PROSITE" id="PS50222">
    <property type="entry name" value="EF_HAND_2"/>
    <property type="match status" value="1"/>
</dbReference>
<dbReference type="InterPro" id="IPR018247">
    <property type="entry name" value="EF_Hand_1_Ca_BS"/>
</dbReference>
<organism evidence="4 5">
    <name type="scientific">Prosthecobacter algae</name>
    <dbReference type="NCBI Taxonomy" id="1144682"/>
    <lineage>
        <taxon>Bacteria</taxon>
        <taxon>Pseudomonadati</taxon>
        <taxon>Verrucomicrobiota</taxon>
        <taxon>Verrucomicrobiia</taxon>
        <taxon>Verrucomicrobiales</taxon>
        <taxon>Verrucomicrobiaceae</taxon>
        <taxon>Prosthecobacter</taxon>
    </lineage>
</organism>
<evidence type="ECO:0000313" key="4">
    <source>
        <dbReference type="EMBL" id="GAA5150183.1"/>
    </source>
</evidence>
<sequence length="192" mass="20043">MKYPLFKSMLVAGIALAPVAGMAQSKGGAVPESPNAPLLKNDGEGKDGDRKPGDRPARLSPEERAKQLATMFDRLDADANGNLSREEFAKMGARQPRKKGDRKGKEGGPAAKQAEEEKAMKKAAEEKKEAEEKAMKKAADEKKESTEKAAQEAEAKTPEKTRTTGSTGGTGSSASGSQADGSAATGTTAPKP</sequence>
<protein>
    <recommendedName>
        <fullName evidence="3">EF-hand domain-containing protein</fullName>
    </recommendedName>
</protein>
<reference evidence="5" key="1">
    <citation type="journal article" date="2019" name="Int. J. Syst. Evol. Microbiol.">
        <title>The Global Catalogue of Microorganisms (GCM) 10K type strain sequencing project: providing services to taxonomists for standard genome sequencing and annotation.</title>
        <authorList>
            <consortium name="The Broad Institute Genomics Platform"/>
            <consortium name="The Broad Institute Genome Sequencing Center for Infectious Disease"/>
            <person name="Wu L."/>
            <person name="Ma J."/>
        </authorList>
    </citation>
    <scope>NUCLEOTIDE SEQUENCE [LARGE SCALE GENOMIC DNA]</scope>
    <source>
        <strain evidence="5">JCM 18053</strain>
    </source>
</reference>
<evidence type="ECO:0000259" key="3">
    <source>
        <dbReference type="PROSITE" id="PS50222"/>
    </source>
</evidence>
<feature type="compositionally biased region" description="Basic and acidic residues" evidence="1">
    <location>
        <begin position="113"/>
        <end position="162"/>
    </location>
</feature>
<keyword evidence="2" id="KW-0732">Signal</keyword>
<dbReference type="PROSITE" id="PS00018">
    <property type="entry name" value="EF_HAND_1"/>
    <property type="match status" value="1"/>
</dbReference>